<feature type="region of interest" description="Disordered" evidence="2">
    <location>
        <begin position="637"/>
        <end position="672"/>
    </location>
</feature>
<dbReference type="Pfam" id="PF02714">
    <property type="entry name" value="RSN1_7TM"/>
    <property type="match status" value="1"/>
</dbReference>
<feature type="transmembrane region" description="Helical" evidence="3">
    <location>
        <begin position="1272"/>
        <end position="1298"/>
    </location>
</feature>
<organism evidence="8 9">
    <name type="scientific">Rhodotorula mucilaginosa</name>
    <name type="common">Yeast</name>
    <name type="synonym">Rhodotorula rubra</name>
    <dbReference type="NCBI Taxonomy" id="5537"/>
    <lineage>
        <taxon>Eukaryota</taxon>
        <taxon>Fungi</taxon>
        <taxon>Dikarya</taxon>
        <taxon>Basidiomycota</taxon>
        <taxon>Pucciniomycotina</taxon>
        <taxon>Microbotryomycetes</taxon>
        <taxon>Sporidiobolales</taxon>
        <taxon>Sporidiobolaceae</taxon>
        <taxon>Rhodotorula</taxon>
    </lineage>
</organism>
<comment type="caution">
    <text evidence="8">The sequence shown here is derived from an EMBL/GenBank/DDBJ whole genome shotgun (WGS) entry which is preliminary data.</text>
</comment>
<dbReference type="Pfam" id="PF07969">
    <property type="entry name" value="Amidohydro_3"/>
    <property type="match status" value="1"/>
</dbReference>
<feature type="transmembrane region" description="Helical" evidence="3">
    <location>
        <begin position="1382"/>
        <end position="1402"/>
    </location>
</feature>
<evidence type="ECO:0000259" key="4">
    <source>
        <dbReference type="Pfam" id="PF02714"/>
    </source>
</evidence>
<feature type="transmembrane region" description="Helical" evidence="3">
    <location>
        <begin position="1173"/>
        <end position="1194"/>
    </location>
</feature>
<dbReference type="InterPro" id="IPR003864">
    <property type="entry name" value="CSC1/OSCA1-like_7TM"/>
</dbReference>
<feature type="transmembrane region" description="Helical" evidence="3">
    <location>
        <begin position="1319"/>
        <end position="1339"/>
    </location>
</feature>
<dbReference type="PANTHER" id="PTHR22642:SF2">
    <property type="entry name" value="PROTEIN LONG AFTER FAR-RED 3"/>
    <property type="match status" value="1"/>
</dbReference>
<feature type="domain" description="CSC1/OSCA1-like cytosolic" evidence="7">
    <location>
        <begin position="943"/>
        <end position="1107"/>
    </location>
</feature>
<dbReference type="InterPro" id="IPR033932">
    <property type="entry name" value="YtcJ-like"/>
</dbReference>
<feature type="transmembrane region" description="Helical" evidence="3">
    <location>
        <begin position="46"/>
        <end position="65"/>
    </location>
</feature>
<feature type="compositionally biased region" description="Low complexity" evidence="2">
    <location>
        <begin position="1732"/>
        <end position="1745"/>
    </location>
</feature>
<dbReference type="CDD" id="cd01300">
    <property type="entry name" value="YtcJ_like"/>
    <property type="match status" value="1"/>
</dbReference>
<dbReference type="GO" id="GO:0016810">
    <property type="term" value="F:hydrolase activity, acting on carbon-nitrogen (but not peptide) bonds"/>
    <property type="evidence" value="ECO:0007669"/>
    <property type="project" value="InterPro"/>
</dbReference>
<proteinExistence type="predicted"/>
<evidence type="ECO:0000259" key="5">
    <source>
        <dbReference type="Pfam" id="PF07969"/>
    </source>
</evidence>
<dbReference type="InterPro" id="IPR013108">
    <property type="entry name" value="Amidohydro_3"/>
</dbReference>
<feature type="region of interest" description="Disordered" evidence="2">
    <location>
        <begin position="1699"/>
        <end position="1748"/>
    </location>
</feature>
<dbReference type="GO" id="GO:0016020">
    <property type="term" value="C:membrane"/>
    <property type="evidence" value="ECO:0007669"/>
    <property type="project" value="InterPro"/>
</dbReference>
<accession>A0A9P7B8J0</accession>
<feature type="region of interest" description="Disordered" evidence="2">
    <location>
        <begin position="1603"/>
        <end position="1680"/>
    </location>
</feature>
<feature type="transmembrane region" description="Helical" evidence="3">
    <location>
        <begin position="769"/>
        <end position="790"/>
    </location>
</feature>
<feature type="transmembrane region" description="Helical" evidence="3">
    <location>
        <begin position="1120"/>
        <end position="1153"/>
    </location>
</feature>
<feature type="transmembrane region" description="Helical" evidence="3">
    <location>
        <begin position="898"/>
        <end position="918"/>
    </location>
</feature>
<dbReference type="InterPro" id="IPR032466">
    <property type="entry name" value="Metal_Hydrolase"/>
</dbReference>
<keyword evidence="3" id="KW-1133">Transmembrane helix</keyword>
<feature type="region of interest" description="Disordered" evidence="2">
    <location>
        <begin position="720"/>
        <end position="743"/>
    </location>
</feature>
<dbReference type="Pfam" id="PF13967">
    <property type="entry name" value="RSN1_TM"/>
    <property type="match status" value="1"/>
</dbReference>
<dbReference type="PANTHER" id="PTHR22642">
    <property type="entry name" value="IMIDAZOLONEPROPIONASE"/>
    <property type="match status" value="1"/>
</dbReference>
<dbReference type="OrthoDB" id="2150324at2759"/>
<feature type="transmembrane region" description="Helical" evidence="3">
    <location>
        <begin position="1345"/>
        <end position="1361"/>
    </location>
</feature>
<sequence>MSLRRRRPDQAPGATAVDAASPATAAARPPARPTSSSSSLRSNFRWLALVVPLILAGYILSGHLGPRDPDEPKALPAHYAVCSPTRANSSNILTMDESAGLASLKTQCIVINEGIIVGKGTRDEVRQEWGDLETTGKGVGRNGGVRIYYLKPGQTLLPGLTDAHAHVLQQGESASAVNLVGATSVKEAVDRIAAFVEADPELRNDRSRFILGLGWDQTKYRETNGAFPTAADLERDERLRGRPIYLKRIDVHALWVSPAVLALLPPDLPTKVEGGEIVRDAEGRPSGIFLDNAMDYVIAVVPPWTTTSRLRYLLSTARSMLSSGLTSVHDAALSPADVRFLRELDQKGKLPIRIYGMVGCAPTNSWCGEQDGVEVYEGEKLIVRAAKIFTDGALGSWGAAMHEPYSDAADKRGFLITPEDELRELMGKVRLDARGFQLCSHGIGDRANTVVLDIYESLLRNMTFSQGRDGHDDAEVRKTQSEVKWRVEHAQILRLEDIERMGRLGIIASFQPTHATSDMGYAEKRIGSERIKGAYAWRSLLDSGAPFALGSDFPVEGVNPFEGMYAAVTRKWADGNSPHGVDGWYPEERLTMMETLRGFTTAAAHATIGSFASQAGTLRVGSFADFVVVDGDPLQLGTAPLEGESPTRRSRLSAQRPYRRYRRPCPRPPERRFTASLLTDRPRYPPHPTSERRVVPKYISVGKAAKLCILEARLTTGSPRVYSSPRATGRASGTQRTLEEGDMSQAGDATVDLINSFNEKISKVAPGAVGIQLGLMAAVGVACLCAFSVLRPNNSVVYQPKVKYATDEKRPPKIGKGLFDWVAPVLQVGEQEMMRLIGLDAVAYLRFLRMCRNLFICAALLTCAVLIPINVVYNIRNVPSSNRNALLMLTMTQVKGNWLWAHAVMTYVITGMAFFFIWRNYSAIVKLRWQWFRSPAYQDMLYARSLMITQVGKKYQTDAGLHSLLLNLNIPYPTSAVHIGRRVGALPELVKKHNETVKELEEVLTRYFKDPNRLPSKRPTKRIGGWMGMGGNKVDAIDYLTEKIKRYEQRVEATRSQIHERKAENYGFASFESVPYAHIVAKTLRGTRKQGAHFDLAPQPKDIQWDNLNMGDAARMKNKFFGGILLVLLCGFYIIPLVAVALLANLAALSAYVGFINTWVNDYQWTFSAFVGVVPPILTLLLQMILPMIIRWIASLQGTTTHTQADRIVTARYSAFLFITQFIIFSLLGVLVQIISRVVVDIQERASVSKVLSFLATIPDQLQYTYMLQSNYWLTIMPLRGASACFDLAQLLSLFIIWIKTRLFGRTPREIREATKPPYFDFPVYYSNHLLIVAVVFAYAPLAPLVAAFGASVFAVSYYVYKYQNLYVSVPRTETGGRLWNVVINRMLTAIVLMHLFMAVSIGLQSNWFYAIALAPPAISVAIFKVILVRQFDDRFRWYIPSEAEMAEVHMHHADARKNRLQKRFGHDALSEPLYTPMLHKNVQHLLPTIYNGRIEHGEAKFEGKTVEQNTAGGLTFAMLEAHDLAVDRSQYLRERDEDEMTISTATALGRRQGPQSVAGTEADDYFSGARAEYLKHGMYPSQSSSPFNPGTPDELPVELQQMPTYDDTTPGSFYALGGRNTPNASTEHLINPVAQYPPSYSSPRQGYPGHGRGSSGSPRIGADGRQHQPNASQSSLGSVPGAAYYAQPAEMAQYGLPRPDSRQAVYGGADFGRRTTPQSDTWQPYPPAGPGQPYGAPAAGRQQGSRQGTLNYPLATAANAPARGPVGGAANASIDAYDFAGPAEYAPLDVAGESTDHLPRQAPPPSRR</sequence>
<evidence type="ECO:0000313" key="9">
    <source>
        <dbReference type="Proteomes" id="UP000777482"/>
    </source>
</evidence>
<gene>
    <name evidence="8" type="ORF">C6P46_004950</name>
</gene>
<feature type="region of interest" description="Disordered" evidence="2">
    <location>
        <begin position="1579"/>
        <end position="1598"/>
    </location>
</feature>
<feature type="transmembrane region" description="Helical" evidence="3">
    <location>
        <begin position="854"/>
        <end position="873"/>
    </location>
</feature>
<feature type="coiled-coil region" evidence="1">
    <location>
        <begin position="1037"/>
        <end position="1064"/>
    </location>
</feature>
<feature type="compositionally biased region" description="Polar residues" evidence="2">
    <location>
        <begin position="1668"/>
        <end position="1678"/>
    </location>
</feature>
<feature type="region of interest" description="Disordered" evidence="2">
    <location>
        <begin position="1"/>
        <end position="38"/>
    </location>
</feature>
<name>A0A9P7B8J0_RHOMI</name>
<keyword evidence="1" id="KW-0175">Coiled coil</keyword>
<evidence type="ECO:0000256" key="3">
    <source>
        <dbReference type="SAM" id="Phobius"/>
    </source>
</evidence>
<dbReference type="Proteomes" id="UP000777482">
    <property type="component" value="Unassembled WGS sequence"/>
</dbReference>
<evidence type="ECO:0000313" key="8">
    <source>
        <dbReference type="EMBL" id="KAG0666380.1"/>
    </source>
</evidence>
<feature type="domain" description="CSC1/OSCA1-like N-terminal transmembrane" evidence="6">
    <location>
        <begin position="769"/>
        <end position="920"/>
    </location>
</feature>
<feature type="transmembrane region" description="Helical" evidence="3">
    <location>
        <begin position="1408"/>
        <end position="1428"/>
    </location>
</feature>
<dbReference type="EMBL" id="PUHQ01000005">
    <property type="protein sequence ID" value="KAG0666380.1"/>
    <property type="molecule type" value="Genomic_DNA"/>
</dbReference>
<feature type="region of interest" description="Disordered" evidence="2">
    <location>
        <begin position="1789"/>
        <end position="1809"/>
    </location>
</feature>
<dbReference type="InterPro" id="IPR011059">
    <property type="entry name" value="Metal-dep_hydrolase_composite"/>
</dbReference>
<feature type="compositionally biased region" description="Polar residues" evidence="2">
    <location>
        <begin position="1603"/>
        <end position="1612"/>
    </location>
</feature>
<protein>
    <recommendedName>
        <fullName evidence="10">DUF221-domain-containing protein</fullName>
    </recommendedName>
</protein>
<dbReference type="Gene3D" id="3.10.310.70">
    <property type="match status" value="1"/>
</dbReference>
<dbReference type="Gene3D" id="3.20.20.140">
    <property type="entry name" value="Metal-dependent hydrolases"/>
    <property type="match status" value="1"/>
</dbReference>
<evidence type="ECO:0000256" key="1">
    <source>
        <dbReference type="SAM" id="Coils"/>
    </source>
</evidence>
<keyword evidence="9" id="KW-1185">Reference proteome</keyword>
<dbReference type="InterPro" id="IPR027815">
    <property type="entry name" value="CSC1/OSCA1-like_cyt"/>
</dbReference>
<feature type="domain" description="CSC1/OSCA1-like 7TM region" evidence="4">
    <location>
        <begin position="1119"/>
        <end position="1399"/>
    </location>
</feature>
<evidence type="ECO:0000259" key="6">
    <source>
        <dbReference type="Pfam" id="PF13967"/>
    </source>
</evidence>
<dbReference type="Gene3D" id="2.30.40.10">
    <property type="entry name" value="Urease, subunit C, domain 1"/>
    <property type="match status" value="1"/>
</dbReference>
<keyword evidence="3" id="KW-0812">Transmembrane</keyword>
<feature type="transmembrane region" description="Helical" evidence="3">
    <location>
        <begin position="1215"/>
        <end position="1235"/>
    </location>
</feature>
<evidence type="ECO:0000259" key="7">
    <source>
        <dbReference type="Pfam" id="PF14703"/>
    </source>
</evidence>
<feature type="domain" description="Amidohydrolase 3" evidence="5">
    <location>
        <begin position="153"/>
        <end position="638"/>
    </location>
</feature>
<reference evidence="8 9" key="1">
    <citation type="submission" date="2020-11" db="EMBL/GenBank/DDBJ databases">
        <title>Kefir isolates.</title>
        <authorList>
            <person name="Marcisauskas S."/>
            <person name="Kim Y."/>
            <person name="Blasche S."/>
        </authorList>
    </citation>
    <scope>NUCLEOTIDE SEQUENCE [LARGE SCALE GENOMIC DNA]</scope>
    <source>
        <strain evidence="8 9">KR</strain>
    </source>
</reference>
<feature type="compositionally biased region" description="Low complexity" evidence="2">
    <location>
        <begin position="11"/>
        <end position="38"/>
    </location>
</feature>
<evidence type="ECO:0000256" key="2">
    <source>
        <dbReference type="SAM" id="MobiDB-lite"/>
    </source>
</evidence>
<dbReference type="SUPFAM" id="SSF51556">
    <property type="entry name" value="Metallo-dependent hydrolases"/>
    <property type="match status" value="1"/>
</dbReference>
<evidence type="ECO:0008006" key="10">
    <source>
        <dbReference type="Google" id="ProtNLM"/>
    </source>
</evidence>
<keyword evidence="3" id="KW-0472">Membrane</keyword>
<dbReference type="InterPro" id="IPR032880">
    <property type="entry name" value="CSC1/OSCA1-like_N"/>
</dbReference>
<dbReference type="Pfam" id="PF14703">
    <property type="entry name" value="PHM7_cyt"/>
    <property type="match status" value="1"/>
</dbReference>